<gene>
    <name evidence="2" type="ORF">SAY86_015633</name>
    <name evidence="3" type="ORF">SAY86_015693</name>
</gene>
<evidence type="ECO:0000313" key="4">
    <source>
        <dbReference type="Proteomes" id="UP001346149"/>
    </source>
</evidence>
<dbReference type="Proteomes" id="UP001346149">
    <property type="component" value="Unassembled WGS sequence"/>
</dbReference>
<reference evidence="2" key="2">
    <citation type="submission" date="2023-11" db="EMBL/GenBank/DDBJ databases">
        <authorList>
            <person name="Zhang X."/>
        </authorList>
    </citation>
    <scope>NUCLEOTIDE SEQUENCE</scope>
    <source>
        <strain evidence="2">F231</strain>
        <tissue evidence="2">Mature leaves and different stages of flower and fruit</tissue>
    </source>
</reference>
<feature type="region of interest" description="Disordered" evidence="1">
    <location>
        <begin position="28"/>
        <end position="57"/>
    </location>
</feature>
<dbReference type="EMBL" id="JAXQNO010000016">
    <property type="protein sequence ID" value="KAK4781531.1"/>
    <property type="molecule type" value="Genomic_DNA"/>
</dbReference>
<reference evidence="2 4" key="1">
    <citation type="journal article" date="2023" name="Hortic Res">
        <title>Pangenome of water caltrop reveals structural variations and asymmetric subgenome divergence after allopolyploidization.</title>
        <authorList>
            <person name="Zhang X."/>
            <person name="Chen Y."/>
            <person name="Wang L."/>
            <person name="Yuan Y."/>
            <person name="Fang M."/>
            <person name="Shi L."/>
            <person name="Lu R."/>
            <person name="Comes H.P."/>
            <person name="Ma Y."/>
            <person name="Chen Y."/>
            <person name="Huang G."/>
            <person name="Zhou Y."/>
            <person name="Zheng Z."/>
            <person name="Qiu Y."/>
        </authorList>
    </citation>
    <scope>NUCLEOTIDE SEQUENCE [LARGE SCALE GENOMIC DNA]</scope>
    <source>
        <strain evidence="2">F231</strain>
    </source>
</reference>
<evidence type="ECO:0000313" key="2">
    <source>
        <dbReference type="EMBL" id="KAK4781531.1"/>
    </source>
</evidence>
<name>A0AAN7QYQ1_TRANT</name>
<organism evidence="2 4">
    <name type="scientific">Trapa natans</name>
    <name type="common">Water chestnut</name>
    <dbReference type="NCBI Taxonomy" id="22666"/>
    <lineage>
        <taxon>Eukaryota</taxon>
        <taxon>Viridiplantae</taxon>
        <taxon>Streptophyta</taxon>
        <taxon>Embryophyta</taxon>
        <taxon>Tracheophyta</taxon>
        <taxon>Spermatophyta</taxon>
        <taxon>Magnoliopsida</taxon>
        <taxon>eudicotyledons</taxon>
        <taxon>Gunneridae</taxon>
        <taxon>Pentapetalae</taxon>
        <taxon>rosids</taxon>
        <taxon>malvids</taxon>
        <taxon>Myrtales</taxon>
        <taxon>Lythraceae</taxon>
        <taxon>Trapa</taxon>
    </lineage>
</organism>
<sequence>MVHDPQVCLGTTLTAIVQVEQTTVIVREDDGSTANSTQYEVSPVKSRDDVEEPPNTEEVHHQSFVALIVHHRISVKIMTIEWTKNKSRSMMWGHRGRPHSQRFIKI</sequence>
<dbReference type="AlphaFoldDB" id="A0AAN7QYQ1"/>
<evidence type="ECO:0000256" key="1">
    <source>
        <dbReference type="SAM" id="MobiDB-lite"/>
    </source>
</evidence>
<evidence type="ECO:0000313" key="3">
    <source>
        <dbReference type="EMBL" id="KAK4781591.1"/>
    </source>
</evidence>
<proteinExistence type="predicted"/>
<protein>
    <submittedName>
        <fullName evidence="2">Uncharacterized protein</fullName>
    </submittedName>
</protein>
<keyword evidence="4" id="KW-1185">Reference proteome</keyword>
<accession>A0AAN7QYQ1</accession>
<comment type="caution">
    <text evidence="2">The sequence shown here is derived from an EMBL/GenBank/DDBJ whole genome shotgun (WGS) entry which is preliminary data.</text>
</comment>
<dbReference type="EMBL" id="JAXQNO010000016">
    <property type="protein sequence ID" value="KAK4781591.1"/>
    <property type="molecule type" value="Genomic_DNA"/>
</dbReference>